<name>A0ABS9ZSF3_9SPHI</name>
<sequence length="293" mass="33107">MTNSRRDFLKNAIFAAAGMAVLPQWLNATEKKGKAVGIQLYTLKDVINNNVKEVIENVAKAGYGEVESYGYVPKGKFWGLTPVEFKALLDQHGLKAPSGHYDFENYIETGNLDSIKAYIDVAKTLDSKYITAPWLATKLRKNADDYKAIAEKLNTAGELAKKSGLAIAYHNHDFEFKTFDGKTGLELLLNQTDPKLVSFELDLYWAEHAQNHPLDLFVKYPGRFKMWHVKDMNKLNRNDNTEVGNGTIDFKPIFKKAAASGMEHFFVEQENNYAPTIYDSIKTSCTYIKSKLI</sequence>
<proteinExistence type="predicted"/>
<dbReference type="InterPro" id="IPR050312">
    <property type="entry name" value="IolE/XylAMocC-like"/>
</dbReference>
<protein>
    <submittedName>
        <fullName evidence="2">Sugar phosphate isomerase/epimerase</fullName>
    </submittedName>
</protein>
<evidence type="ECO:0000259" key="1">
    <source>
        <dbReference type="Pfam" id="PF01261"/>
    </source>
</evidence>
<dbReference type="EMBL" id="JALGBH010000001">
    <property type="protein sequence ID" value="MCJ0741172.1"/>
    <property type="molecule type" value="Genomic_DNA"/>
</dbReference>
<dbReference type="RefSeq" id="WP_243357536.1">
    <property type="nucleotide sequence ID" value="NZ_JALGBH010000001.1"/>
</dbReference>
<feature type="domain" description="Xylose isomerase-like TIM barrel" evidence="1">
    <location>
        <begin position="56"/>
        <end position="271"/>
    </location>
</feature>
<dbReference type="PANTHER" id="PTHR12110">
    <property type="entry name" value="HYDROXYPYRUVATE ISOMERASE"/>
    <property type="match status" value="1"/>
</dbReference>
<dbReference type="InterPro" id="IPR036237">
    <property type="entry name" value="Xyl_isomerase-like_sf"/>
</dbReference>
<dbReference type="PROSITE" id="PS51318">
    <property type="entry name" value="TAT"/>
    <property type="match status" value="1"/>
</dbReference>
<dbReference type="GO" id="GO:0016853">
    <property type="term" value="F:isomerase activity"/>
    <property type="evidence" value="ECO:0007669"/>
    <property type="project" value="UniProtKB-KW"/>
</dbReference>
<organism evidence="2 3">
    <name type="scientific">Pedobacter montanisoli</name>
    <dbReference type="NCBI Taxonomy" id="2923277"/>
    <lineage>
        <taxon>Bacteria</taxon>
        <taxon>Pseudomonadati</taxon>
        <taxon>Bacteroidota</taxon>
        <taxon>Sphingobacteriia</taxon>
        <taxon>Sphingobacteriales</taxon>
        <taxon>Sphingobacteriaceae</taxon>
        <taxon>Pedobacter</taxon>
    </lineage>
</organism>
<dbReference type="InterPro" id="IPR013022">
    <property type="entry name" value="Xyl_isomerase-like_TIM-brl"/>
</dbReference>
<dbReference type="Pfam" id="PF01261">
    <property type="entry name" value="AP_endonuc_2"/>
    <property type="match status" value="1"/>
</dbReference>
<dbReference type="Proteomes" id="UP001165460">
    <property type="component" value="Unassembled WGS sequence"/>
</dbReference>
<reference evidence="2" key="1">
    <citation type="submission" date="2022-03" db="EMBL/GenBank/DDBJ databases">
        <authorList>
            <person name="Woo C.Y."/>
        </authorList>
    </citation>
    <scope>NUCLEOTIDE SEQUENCE</scope>
    <source>
        <strain evidence="2">CYS-01</strain>
    </source>
</reference>
<evidence type="ECO:0000313" key="3">
    <source>
        <dbReference type="Proteomes" id="UP001165460"/>
    </source>
</evidence>
<dbReference type="PANTHER" id="PTHR12110:SF41">
    <property type="entry name" value="INOSOSE DEHYDRATASE"/>
    <property type="match status" value="1"/>
</dbReference>
<keyword evidence="2" id="KW-0413">Isomerase</keyword>
<dbReference type="Gene3D" id="3.20.20.150">
    <property type="entry name" value="Divalent-metal-dependent TIM barrel enzymes"/>
    <property type="match status" value="1"/>
</dbReference>
<accession>A0ABS9ZSF3</accession>
<evidence type="ECO:0000313" key="2">
    <source>
        <dbReference type="EMBL" id="MCJ0741172.1"/>
    </source>
</evidence>
<dbReference type="InterPro" id="IPR006311">
    <property type="entry name" value="TAT_signal"/>
</dbReference>
<gene>
    <name evidence="2" type="ORF">MMF97_00525</name>
</gene>
<comment type="caution">
    <text evidence="2">The sequence shown here is derived from an EMBL/GenBank/DDBJ whole genome shotgun (WGS) entry which is preliminary data.</text>
</comment>
<keyword evidence="3" id="KW-1185">Reference proteome</keyword>
<dbReference type="SUPFAM" id="SSF51658">
    <property type="entry name" value="Xylose isomerase-like"/>
    <property type="match status" value="1"/>
</dbReference>